<proteinExistence type="predicted"/>
<reference evidence="2 3" key="1">
    <citation type="submission" date="2024-02" db="EMBL/GenBank/DDBJ databases">
        <title>De novo assembly and annotation of 12 fungi associated with fruit tree decline syndrome in Ontario, Canada.</title>
        <authorList>
            <person name="Sulman M."/>
            <person name="Ellouze W."/>
            <person name="Ilyukhin E."/>
        </authorList>
    </citation>
    <scope>NUCLEOTIDE SEQUENCE [LARGE SCALE GENOMIC DNA]</scope>
    <source>
        <strain evidence="2 3">M42-189</strain>
    </source>
</reference>
<comment type="caution">
    <text evidence="2">The sequence shown here is derived from an EMBL/GenBank/DDBJ whole genome shotgun (WGS) entry which is preliminary data.</text>
</comment>
<dbReference type="Proteomes" id="UP001521785">
    <property type="component" value="Unassembled WGS sequence"/>
</dbReference>
<evidence type="ECO:0000256" key="1">
    <source>
        <dbReference type="SAM" id="MobiDB-lite"/>
    </source>
</evidence>
<dbReference type="EMBL" id="JAKJXO020000008">
    <property type="protein sequence ID" value="KAL1601428.1"/>
    <property type="molecule type" value="Genomic_DNA"/>
</dbReference>
<keyword evidence="3" id="KW-1185">Reference proteome</keyword>
<evidence type="ECO:0000313" key="3">
    <source>
        <dbReference type="Proteomes" id="UP001521785"/>
    </source>
</evidence>
<organism evidence="2 3">
    <name type="scientific">Paraconiothyrium brasiliense</name>
    <dbReference type="NCBI Taxonomy" id="300254"/>
    <lineage>
        <taxon>Eukaryota</taxon>
        <taxon>Fungi</taxon>
        <taxon>Dikarya</taxon>
        <taxon>Ascomycota</taxon>
        <taxon>Pezizomycotina</taxon>
        <taxon>Dothideomycetes</taxon>
        <taxon>Pleosporomycetidae</taxon>
        <taxon>Pleosporales</taxon>
        <taxon>Massarineae</taxon>
        <taxon>Didymosphaeriaceae</taxon>
        <taxon>Paraconiothyrium</taxon>
    </lineage>
</organism>
<name>A0ABR3RAW0_9PLEO</name>
<feature type="compositionally biased region" description="Basic and acidic residues" evidence="1">
    <location>
        <begin position="44"/>
        <end position="58"/>
    </location>
</feature>
<sequence length="147" mass="16317">MAVLNLKIVKFPTTTTTMSDQTFKKQADLVKADVQDQGADAADDGNHEDAQAGEDKDHEAGFLFCGMHVVPIEASELKGPSFEITEAQEKAIYAASEWLYDQEEEEAAMADMDGDSEDEESDEDDETDEDEEDGVHEMDEDDNEEED</sequence>
<feature type="region of interest" description="Disordered" evidence="1">
    <location>
        <begin position="34"/>
        <end position="58"/>
    </location>
</feature>
<evidence type="ECO:0000313" key="2">
    <source>
        <dbReference type="EMBL" id="KAL1601428.1"/>
    </source>
</evidence>
<gene>
    <name evidence="2" type="ORF">SLS60_006341</name>
</gene>
<accession>A0ABR3RAW0</accession>
<protein>
    <submittedName>
        <fullName evidence="2">Uncharacterized protein</fullName>
    </submittedName>
</protein>
<feature type="region of interest" description="Disordered" evidence="1">
    <location>
        <begin position="100"/>
        <end position="147"/>
    </location>
</feature>